<evidence type="ECO:0000256" key="1">
    <source>
        <dbReference type="SAM" id="Phobius"/>
    </source>
</evidence>
<feature type="transmembrane region" description="Helical" evidence="1">
    <location>
        <begin position="101"/>
        <end position="119"/>
    </location>
</feature>
<keyword evidence="1" id="KW-0472">Membrane</keyword>
<proteinExistence type="predicted"/>
<sequence>MTLSLVFRIQAAMFAIFGFMMLLVPGAMMASFNVAESVVAQSLMQGMSLMVIGMAYLSWQMPSWAGDNLKSVGMFFAILHVLWIPLTVFQMSQGVFPSDMANILGNIVPDAVFAILFFWKSR</sequence>
<keyword evidence="1" id="KW-1133">Transmembrane helix</keyword>
<reference evidence="2" key="1">
    <citation type="submission" date="2018-05" db="EMBL/GenBank/DDBJ databases">
        <authorList>
            <person name="Lanie J.A."/>
            <person name="Ng W.-L."/>
            <person name="Kazmierczak K.M."/>
            <person name="Andrzejewski T.M."/>
            <person name="Davidsen T.M."/>
            <person name="Wayne K.J."/>
            <person name="Tettelin H."/>
            <person name="Glass J.I."/>
            <person name="Rusch D."/>
            <person name="Podicherti R."/>
            <person name="Tsui H.-C.T."/>
            <person name="Winkler M.E."/>
        </authorList>
    </citation>
    <scope>NUCLEOTIDE SEQUENCE</scope>
</reference>
<keyword evidence="1" id="KW-0812">Transmembrane</keyword>
<dbReference type="AlphaFoldDB" id="A0A382K3V3"/>
<feature type="transmembrane region" description="Helical" evidence="1">
    <location>
        <begin position="71"/>
        <end position="89"/>
    </location>
</feature>
<protein>
    <submittedName>
        <fullName evidence="2">Uncharacterized protein</fullName>
    </submittedName>
</protein>
<name>A0A382K3V3_9ZZZZ</name>
<gene>
    <name evidence="2" type="ORF">METZ01_LOCUS271984</name>
</gene>
<feature type="transmembrane region" description="Helical" evidence="1">
    <location>
        <begin position="12"/>
        <end position="32"/>
    </location>
</feature>
<organism evidence="2">
    <name type="scientific">marine metagenome</name>
    <dbReference type="NCBI Taxonomy" id="408172"/>
    <lineage>
        <taxon>unclassified sequences</taxon>
        <taxon>metagenomes</taxon>
        <taxon>ecological metagenomes</taxon>
    </lineage>
</organism>
<dbReference type="EMBL" id="UINC01078238">
    <property type="protein sequence ID" value="SVC19130.1"/>
    <property type="molecule type" value="Genomic_DNA"/>
</dbReference>
<feature type="transmembrane region" description="Helical" evidence="1">
    <location>
        <begin position="38"/>
        <end position="59"/>
    </location>
</feature>
<accession>A0A382K3V3</accession>
<evidence type="ECO:0000313" key="2">
    <source>
        <dbReference type="EMBL" id="SVC19130.1"/>
    </source>
</evidence>